<name>M7BKX4_CHEMY</name>
<dbReference type="AlphaFoldDB" id="M7BKX4"/>
<dbReference type="Proteomes" id="UP000031443">
    <property type="component" value="Unassembled WGS sequence"/>
</dbReference>
<reference evidence="2" key="1">
    <citation type="journal article" date="2013" name="Nat. Genet.">
        <title>The draft genomes of soft-shell turtle and green sea turtle yield insights into the development and evolution of the turtle-specific body plan.</title>
        <authorList>
            <person name="Wang Z."/>
            <person name="Pascual-Anaya J."/>
            <person name="Zadissa A."/>
            <person name="Li W."/>
            <person name="Niimura Y."/>
            <person name="Huang Z."/>
            <person name="Li C."/>
            <person name="White S."/>
            <person name="Xiong Z."/>
            <person name="Fang D."/>
            <person name="Wang B."/>
            <person name="Ming Y."/>
            <person name="Chen Y."/>
            <person name="Zheng Y."/>
            <person name="Kuraku S."/>
            <person name="Pignatelli M."/>
            <person name="Herrero J."/>
            <person name="Beal K."/>
            <person name="Nozawa M."/>
            <person name="Li Q."/>
            <person name="Wang J."/>
            <person name="Zhang H."/>
            <person name="Yu L."/>
            <person name="Shigenobu S."/>
            <person name="Wang J."/>
            <person name="Liu J."/>
            <person name="Flicek P."/>
            <person name="Searle S."/>
            <person name="Wang J."/>
            <person name="Kuratani S."/>
            <person name="Yin Y."/>
            <person name="Aken B."/>
            <person name="Zhang G."/>
            <person name="Irie N."/>
        </authorList>
    </citation>
    <scope>NUCLEOTIDE SEQUENCE [LARGE SCALE GENOMIC DNA]</scope>
</reference>
<evidence type="ECO:0000313" key="1">
    <source>
        <dbReference type="EMBL" id="EMP38556.1"/>
    </source>
</evidence>
<evidence type="ECO:0000313" key="2">
    <source>
        <dbReference type="Proteomes" id="UP000031443"/>
    </source>
</evidence>
<organism evidence="1 2">
    <name type="scientific">Chelonia mydas</name>
    <name type="common">Green sea-turtle</name>
    <name type="synonym">Chelonia agassizi</name>
    <dbReference type="NCBI Taxonomy" id="8469"/>
    <lineage>
        <taxon>Eukaryota</taxon>
        <taxon>Metazoa</taxon>
        <taxon>Chordata</taxon>
        <taxon>Craniata</taxon>
        <taxon>Vertebrata</taxon>
        <taxon>Euteleostomi</taxon>
        <taxon>Archelosauria</taxon>
        <taxon>Testudinata</taxon>
        <taxon>Testudines</taxon>
        <taxon>Cryptodira</taxon>
        <taxon>Durocryptodira</taxon>
        <taxon>Americhelydia</taxon>
        <taxon>Chelonioidea</taxon>
        <taxon>Cheloniidae</taxon>
        <taxon>Chelonia</taxon>
    </lineage>
</organism>
<keyword evidence="2" id="KW-1185">Reference proteome</keyword>
<proteinExistence type="predicted"/>
<accession>M7BKX4</accession>
<gene>
    <name evidence="1" type="ORF">UY3_04231</name>
</gene>
<sequence length="87" mass="9094">MGLGWGRLLPLEGVGLQEVRASHGPPCTGKCLLPPPQDNRGSRGLWQQFKGPRAATAAEKEFNNEMAVVVPAWPCSTVGSAAAKAAV</sequence>
<protein>
    <submittedName>
        <fullName evidence="1">Uncharacterized protein</fullName>
    </submittedName>
</protein>
<dbReference type="EMBL" id="KB519249">
    <property type="protein sequence ID" value="EMP38556.1"/>
    <property type="molecule type" value="Genomic_DNA"/>
</dbReference>